<accession>A0A6J6TFG0</accession>
<gene>
    <name evidence="1" type="ORF">UFOPK2786_01018</name>
</gene>
<reference evidence="1" key="1">
    <citation type="submission" date="2020-05" db="EMBL/GenBank/DDBJ databases">
        <authorList>
            <person name="Chiriac C."/>
            <person name="Salcher M."/>
            <person name="Ghai R."/>
            <person name="Kavagutti S V."/>
        </authorList>
    </citation>
    <scope>NUCLEOTIDE SEQUENCE</scope>
</reference>
<proteinExistence type="predicted"/>
<dbReference type="AlphaFoldDB" id="A0A6J6TFG0"/>
<dbReference type="SUPFAM" id="SSF55486">
    <property type="entry name" value="Metalloproteases ('zincins'), catalytic domain"/>
    <property type="match status" value="1"/>
</dbReference>
<name>A0A6J6TFG0_9ZZZZ</name>
<dbReference type="GO" id="GO:0008237">
    <property type="term" value="F:metallopeptidase activity"/>
    <property type="evidence" value="ECO:0007669"/>
    <property type="project" value="InterPro"/>
</dbReference>
<dbReference type="EMBL" id="CAEZYW010000152">
    <property type="protein sequence ID" value="CAB4745555.1"/>
    <property type="molecule type" value="Genomic_DNA"/>
</dbReference>
<sequence>MTGRRSGGTGRGWGPLILVPLMVLGVHVTSHSSVIDASAAGVVPAVSSDPFTPLAAMRSPSPVEPQVSRAGGEVRFLSGGSDPRTAARWSWCSPIRWTIDPMNIGLSGVDEAEEIARWQSIVSSVADATGYRFDYVATGRGRAGHRPGVLPAITGFDIVITYESADDTGAFRRPTLAEPRRVAESWLSWAEDGTGSKLATGGSVIMDYRDLAETTASGQYRPADRVALMAHEFGHVMGLAHDEDESTAMFDEWIAGKGGLTPTDIASLVVLAKEPCPELRQED</sequence>
<protein>
    <submittedName>
        <fullName evidence="1">Unannotated protein</fullName>
    </submittedName>
</protein>
<dbReference type="Gene3D" id="3.40.390.10">
    <property type="entry name" value="Collagenase (Catalytic Domain)"/>
    <property type="match status" value="1"/>
</dbReference>
<organism evidence="1">
    <name type="scientific">freshwater metagenome</name>
    <dbReference type="NCBI Taxonomy" id="449393"/>
    <lineage>
        <taxon>unclassified sequences</taxon>
        <taxon>metagenomes</taxon>
        <taxon>ecological metagenomes</taxon>
    </lineage>
</organism>
<evidence type="ECO:0000313" key="1">
    <source>
        <dbReference type="EMBL" id="CAB4745555.1"/>
    </source>
</evidence>
<dbReference type="InterPro" id="IPR024079">
    <property type="entry name" value="MetalloPept_cat_dom_sf"/>
</dbReference>